<sequence>MSTIALPVGAPLCARQLALFMQAMPDAERSLSPTSREFRAALGRLVSATPLAVMLSRSEIRTATAYLRKAGVL</sequence>
<proteinExistence type="predicted"/>
<organism evidence="1 2">
    <name type="scientific">Microbacterium aerolatum</name>
    <dbReference type="NCBI Taxonomy" id="153731"/>
    <lineage>
        <taxon>Bacteria</taxon>
        <taxon>Bacillati</taxon>
        <taxon>Actinomycetota</taxon>
        <taxon>Actinomycetes</taxon>
        <taxon>Micrococcales</taxon>
        <taxon>Microbacteriaceae</taxon>
        <taxon>Microbacterium</taxon>
    </lineage>
</organism>
<reference evidence="1 2" key="1">
    <citation type="submission" date="2019-07" db="EMBL/GenBank/DDBJ databases">
        <title>Whole genome shotgun sequence of Microbacterium aerolatum NBRC 103071.</title>
        <authorList>
            <person name="Hosoyama A."/>
            <person name="Uohara A."/>
            <person name="Ohji S."/>
            <person name="Ichikawa N."/>
        </authorList>
    </citation>
    <scope>NUCLEOTIDE SEQUENCE [LARGE SCALE GENOMIC DNA]</scope>
    <source>
        <strain evidence="1 2">NBRC 103071</strain>
    </source>
</reference>
<protein>
    <submittedName>
        <fullName evidence="1">Uncharacterized protein</fullName>
    </submittedName>
</protein>
<dbReference type="EMBL" id="BJUW01000008">
    <property type="protein sequence ID" value="GEK86807.1"/>
    <property type="molecule type" value="Genomic_DNA"/>
</dbReference>
<evidence type="ECO:0000313" key="2">
    <source>
        <dbReference type="Proteomes" id="UP000321225"/>
    </source>
</evidence>
<dbReference type="RefSeq" id="WP_147039398.1">
    <property type="nucleotide sequence ID" value="NZ_BJUW01000008.1"/>
</dbReference>
<evidence type="ECO:0000313" key="1">
    <source>
        <dbReference type="EMBL" id="GEK86807.1"/>
    </source>
</evidence>
<keyword evidence="2" id="KW-1185">Reference proteome</keyword>
<dbReference type="Proteomes" id="UP000321225">
    <property type="component" value="Unassembled WGS sequence"/>
</dbReference>
<accession>A0A511ALQ3</accession>
<dbReference type="AlphaFoldDB" id="A0A511ALQ3"/>
<name>A0A511ALQ3_9MICO</name>
<gene>
    <name evidence="1" type="ORF">MAE01_19830</name>
</gene>
<comment type="caution">
    <text evidence="1">The sequence shown here is derived from an EMBL/GenBank/DDBJ whole genome shotgun (WGS) entry which is preliminary data.</text>
</comment>